<dbReference type="Pfam" id="PF18998">
    <property type="entry name" value="Flg_new_2"/>
    <property type="match status" value="1"/>
</dbReference>
<evidence type="ECO:0000313" key="6">
    <source>
        <dbReference type="EMBL" id="AUO19604.1"/>
    </source>
</evidence>
<dbReference type="SUPFAM" id="SSF51126">
    <property type="entry name" value="Pectin lyase-like"/>
    <property type="match status" value="1"/>
</dbReference>
<evidence type="ECO:0000256" key="4">
    <source>
        <dbReference type="SAM" id="SignalP"/>
    </source>
</evidence>
<dbReference type="GeneID" id="98063744"/>
<feature type="compositionally biased region" description="Low complexity" evidence="3">
    <location>
        <begin position="1085"/>
        <end position="1099"/>
    </location>
</feature>
<keyword evidence="7" id="KW-1185">Reference proteome</keyword>
<sequence length="1200" mass="130029">MILRGEKNCLKKFCSAFAVLLALLTLALPVHTVFGADNIPAFPGAEGGGKYTLGARGASSPTVYHVTNLNTKGAGSFADAVSKPGRIIVFDVGGTIHLNGTFTIKNSNLTILGQTAPGDGITLLGGDISIANGVRNIIMRYLRVRPTDINGGEPDGIGGRWNKNIILDHCSTSWGVDELLTLYAGSTESGTPSSNMTVQNCLATESLRMSNHFKGAHGYGAIFGGTNSTWHHNLLAHHDSRSPRLDRELQNTDVRNNVICNWGQTNSAYGAEPYSYNNVTQTPSNVNWINNYYKFGPGTASKIKSRIFDISNAYPDVSKSNFYFDGNYIYGDANVTANNWNGVNNSSAANKLSAPIDMGEYELSETQSAEEAYNTVLSDAGATLPKRDSIDARIIADVKNQTGRIINNANEVAGLVEMPATKRVFSIPDDWKSENGMGTASETEIVKSGQYAGYTWIEAYVNDWTLKQSAPTNPSIVVTNPAIQSISDTIDGKQINNGNWEVLTVDFDLNYCAEASPSSDDTYITKIEIYDGSKLVKTVNDSAVNTDITLTPGTHYISSRAYNNKGESTQSPTSIVYAKSCSDPGSFSHAQIGTTAFNGKGGSSLDNGVYTIMGSGAIGAGKGSDTCDFMYQEIKGDFDISVKTEQVPKFENGELCGIMLRENLNGNSRMAMLSDGWLKYGENVKAIYRTSQGSSAKVSWFRNSSGKEISNSDSYDTSKSEYRVPKYLRMQRKGDVITLSVSDSGTNWRDNPRQPQTITISGLAETLYVGLAVDSIQGTPRKEYMAEAKFSNLKLTDENATPTPQPTATPEPTEPPIPKYEIAIDENIQNGTIEIETESGIGSGGNKITWLADDNIPADAVEGVTNIFGNGKAVLNINGKDSSDGTFTFWDSVQWNYVDVNGSRTKVLKGEINPSVQFPLSLYEPFGNVFSFTPNRPGYLTLELFLNPGKPFNLYDDATESYFIKSYVPSSAELNTYVIPVEADSRYYAWANGSKIGLKSVTFSDKVPTAKEGETVKIIASPEDGYFVNSINVDSGSVVEKTDENNYTFTMPAQNVVISAQFSKIGEPTSTPAPTAEPTAPPTAEPSASPTTEPSATPSANPPTATPNIPGIYYKEYPKLENGKVTAEIVNTKNKNALFAVAVYDETNTILKDIKVIEIPYSSDSQSQNIEIAFSEKDNIKVYLWDDLLSPQNDVISLEQ</sequence>
<dbReference type="InterPro" id="IPR013783">
    <property type="entry name" value="Ig-like_fold"/>
</dbReference>
<accession>A0A2K9P2Y3</accession>
<feature type="compositionally biased region" description="Low complexity" evidence="3">
    <location>
        <begin position="1067"/>
        <end position="1078"/>
    </location>
</feature>
<organism evidence="6 7">
    <name type="scientific">Monoglobus pectinilyticus</name>
    <dbReference type="NCBI Taxonomy" id="1981510"/>
    <lineage>
        <taxon>Bacteria</taxon>
        <taxon>Bacillati</taxon>
        <taxon>Bacillota</taxon>
        <taxon>Clostridia</taxon>
        <taxon>Monoglobales</taxon>
        <taxon>Monoglobaceae</taxon>
        <taxon>Monoglobus</taxon>
    </lineage>
</organism>
<evidence type="ECO:0000256" key="2">
    <source>
        <dbReference type="ARBA" id="ARBA00023180"/>
    </source>
</evidence>
<dbReference type="Gene3D" id="2.160.20.10">
    <property type="entry name" value="Single-stranded right-handed beta-helix, Pectin lyase-like"/>
    <property type="match status" value="1"/>
</dbReference>
<gene>
    <name evidence="6" type="ORF">B9O19_01443</name>
</gene>
<proteinExistence type="predicted"/>
<keyword evidence="2" id="KW-0325">Glycoprotein</keyword>
<dbReference type="GO" id="GO:0046872">
    <property type="term" value="F:metal ion binding"/>
    <property type="evidence" value="ECO:0007669"/>
    <property type="project" value="UniProtKB-KW"/>
</dbReference>
<dbReference type="InterPro" id="IPR012334">
    <property type="entry name" value="Pectin_lyas_fold"/>
</dbReference>
<dbReference type="PANTHER" id="PTHR42970:SF1">
    <property type="entry name" value="PECTATE LYASE C-RELATED"/>
    <property type="match status" value="1"/>
</dbReference>
<dbReference type="Gene3D" id="2.60.40.10">
    <property type="entry name" value="Immunoglobulins"/>
    <property type="match status" value="1"/>
</dbReference>
<feature type="region of interest" description="Disordered" evidence="3">
    <location>
        <begin position="796"/>
        <end position="815"/>
    </location>
</feature>
<feature type="chain" id="PRO_5014701129" evidence="4">
    <location>
        <begin position="36"/>
        <end position="1200"/>
    </location>
</feature>
<feature type="region of interest" description="Disordered" evidence="3">
    <location>
        <begin position="1066"/>
        <end position="1110"/>
    </location>
</feature>
<feature type="compositionally biased region" description="Pro residues" evidence="3">
    <location>
        <begin position="803"/>
        <end position="815"/>
    </location>
</feature>
<dbReference type="KEGG" id="mpec:B9O19_01443"/>
<name>A0A2K9P2Y3_9FIRM</name>
<dbReference type="InterPro" id="IPR044060">
    <property type="entry name" value="Bacterial_rp_domain"/>
</dbReference>
<dbReference type="RefSeq" id="WP_102365798.1">
    <property type="nucleotide sequence ID" value="NZ_CP020991.1"/>
</dbReference>
<dbReference type="GO" id="GO:0016829">
    <property type="term" value="F:lyase activity"/>
    <property type="evidence" value="ECO:0007669"/>
    <property type="project" value="UniProtKB-KW"/>
</dbReference>
<evidence type="ECO:0000256" key="3">
    <source>
        <dbReference type="SAM" id="MobiDB-lite"/>
    </source>
</evidence>
<dbReference type="Gene3D" id="2.60.120.200">
    <property type="match status" value="1"/>
</dbReference>
<reference evidence="6 7" key="1">
    <citation type="submission" date="2017-04" db="EMBL/GenBank/DDBJ databases">
        <title>Monoglobus pectinilyticus 14 draft genome.</title>
        <authorList>
            <person name="Kim C."/>
            <person name="Rosendale D.I."/>
            <person name="Kelly W.J."/>
            <person name="Tannock G.W."/>
            <person name="Patchett M.L."/>
            <person name="Jordens J.Z."/>
        </authorList>
    </citation>
    <scope>NUCLEOTIDE SEQUENCE [LARGE SCALE GENOMIC DNA]</scope>
    <source>
        <strain evidence="6 7">14</strain>
    </source>
</reference>
<evidence type="ECO:0000259" key="5">
    <source>
        <dbReference type="Pfam" id="PF18998"/>
    </source>
</evidence>
<keyword evidence="1" id="KW-0479">Metal-binding</keyword>
<keyword evidence="6" id="KW-0456">Lyase</keyword>
<evidence type="ECO:0000313" key="7">
    <source>
        <dbReference type="Proteomes" id="UP000235589"/>
    </source>
</evidence>
<dbReference type="EMBL" id="CP020991">
    <property type="protein sequence ID" value="AUO19604.1"/>
    <property type="molecule type" value="Genomic_DNA"/>
</dbReference>
<dbReference type="AlphaFoldDB" id="A0A2K9P2Y3"/>
<keyword evidence="4" id="KW-0732">Signal</keyword>
<evidence type="ECO:0000256" key="1">
    <source>
        <dbReference type="ARBA" id="ARBA00022723"/>
    </source>
</evidence>
<protein>
    <submittedName>
        <fullName evidence="6">Pectate lyase family 1</fullName>
    </submittedName>
</protein>
<feature type="domain" description="Bacterial repeat" evidence="5">
    <location>
        <begin position="1007"/>
        <end position="1065"/>
    </location>
</feature>
<dbReference type="InterPro" id="IPR011050">
    <property type="entry name" value="Pectin_lyase_fold/virulence"/>
</dbReference>
<feature type="signal peptide" evidence="4">
    <location>
        <begin position="1"/>
        <end position="35"/>
    </location>
</feature>
<dbReference type="PANTHER" id="PTHR42970">
    <property type="entry name" value="PECTATE LYASE C-RELATED"/>
    <property type="match status" value="1"/>
</dbReference>
<dbReference type="OrthoDB" id="9804686at2"/>
<dbReference type="InterPro" id="IPR052063">
    <property type="entry name" value="Polysaccharide_Lyase_1"/>
</dbReference>
<dbReference type="Proteomes" id="UP000235589">
    <property type="component" value="Chromosome"/>
</dbReference>